<dbReference type="PIR" id="D97127">
    <property type="entry name" value="D97127"/>
</dbReference>
<keyword evidence="4" id="KW-1185">Reference proteome</keyword>
<reference evidence="3 4" key="1">
    <citation type="journal article" date="2001" name="J. Bacteriol.">
        <title>Genome sequence and comparative analysis of the solvent-producing bacterium Clostridium acetobutylicum.</title>
        <authorList>
            <person name="Nolling J."/>
            <person name="Breton G."/>
            <person name="Omelchenko M.V."/>
            <person name="Makarova K.S."/>
            <person name="Zeng Q."/>
            <person name="Gibson R."/>
            <person name="Lee H.M."/>
            <person name="Dubois J."/>
            <person name="Qiu D."/>
            <person name="Hitti J."/>
            <person name="Wolf Y.I."/>
            <person name="Tatusov R.L."/>
            <person name="Sabathe F."/>
            <person name="Doucette-Stamm L."/>
            <person name="Soucaille P."/>
            <person name="Daly M.J."/>
            <person name="Bennett G.N."/>
            <person name="Koonin E.V."/>
            <person name="Smith D.R."/>
        </authorList>
    </citation>
    <scope>NUCLEOTIDE SEQUENCE [LARGE SCALE GENOMIC DNA]</scope>
    <source>
        <strain evidence="4">ATCC 824 / DSM 792 / JCM 1419 / LMG 5710 / VKM B-1787</strain>
    </source>
</reference>
<dbReference type="KEGG" id="cac:CA_C1843"/>
<dbReference type="STRING" id="272562.CA_C1843"/>
<dbReference type="PANTHER" id="PTHR46558">
    <property type="entry name" value="TRACRIPTIONAL REGULATORY PROTEIN-RELATED-RELATED"/>
    <property type="match status" value="1"/>
</dbReference>
<protein>
    <submittedName>
        <fullName evidence="3">Predicted transcriptional regulator, YDCN B.subtilis ortholog</fullName>
    </submittedName>
</protein>
<dbReference type="EMBL" id="AE001437">
    <property type="protein sequence ID" value="AAK79807.1"/>
    <property type="molecule type" value="Genomic_DNA"/>
</dbReference>
<dbReference type="OrthoDB" id="1766270at2"/>
<dbReference type="SMART" id="SM00530">
    <property type="entry name" value="HTH_XRE"/>
    <property type="match status" value="1"/>
</dbReference>
<feature type="domain" description="HTH cro/C1-type" evidence="2">
    <location>
        <begin position="7"/>
        <end position="60"/>
    </location>
</feature>
<dbReference type="AlphaFoldDB" id="Q97I13"/>
<dbReference type="Gene3D" id="1.10.260.40">
    <property type="entry name" value="lambda repressor-like DNA-binding domains"/>
    <property type="match status" value="1"/>
</dbReference>
<proteinExistence type="predicted"/>
<dbReference type="RefSeq" id="WP_010965148.1">
    <property type="nucleotide sequence ID" value="NC_003030.1"/>
</dbReference>
<sequence length="119" mass="13867">MELMELLKNDRINKGMTQEEYARILNITRGTLSHLEKGRSPSAETAKKISNYFNRPISELIGHKKIKKLSELETTNMLINSLIKKKEITKEQISDEAKKLIWASLELEIKLKLEMKERI</sequence>
<dbReference type="CDD" id="cd00093">
    <property type="entry name" value="HTH_XRE"/>
    <property type="match status" value="1"/>
</dbReference>
<dbReference type="PANTHER" id="PTHR46558:SF11">
    <property type="entry name" value="HTH-TYPE TRANSCRIPTIONAL REGULATOR XRE"/>
    <property type="match status" value="1"/>
</dbReference>
<dbReference type="SUPFAM" id="SSF47413">
    <property type="entry name" value="lambda repressor-like DNA-binding domains"/>
    <property type="match status" value="1"/>
</dbReference>
<name>Q97I13_CLOAB</name>
<gene>
    <name evidence="3" type="ordered locus">CA_C1843</name>
</gene>
<evidence type="ECO:0000313" key="4">
    <source>
        <dbReference type="Proteomes" id="UP000000814"/>
    </source>
</evidence>
<organism evidence="3 4">
    <name type="scientific">Clostridium acetobutylicum (strain ATCC 824 / DSM 792 / JCM 1419 / IAM 19013 / LMG 5710 / NBRC 13948 / NRRL B-527 / VKM B-1787 / 2291 / W)</name>
    <dbReference type="NCBI Taxonomy" id="272562"/>
    <lineage>
        <taxon>Bacteria</taxon>
        <taxon>Bacillati</taxon>
        <taxon>Bacillota</taxon>
        <taxon>Clostridia</taxon>
        <taxon>Eubacteriales</taxon>
        <taxon>Clostridiaceae</taxon>
        <taxon>Clostridium</taxon>
    </lineage>
</organism>
<evidence type="ECO:0000256" key="1">
    <source>
        <dbReference type="ARBA" id="ARBA00023125"/>
    </source>
</evidence>
<dbReference type="GeneID" id="44998335"/>
<evidence type="ECO:0000259" key="2">
    <source>
        <dbReference type="PROSITE" id="PS50943"/>
    </source>
</evidence>
<dbReference type="GO" id="GO:0003677">
    <property type="term" value="F:DNA binding"/>
    <property type="evidence" value="ECO:0007669"/>
    <property type="project" value="UniProtKB-KW"/>
</dbReference>
<dbReference type="Proteomes" id="UP000000814">
    <property type="component" value="Chromosome"/>
</dbReference>
<dbReference type="PATRIC" id="fig|272562.8.peg.2048"/>
<accession>Q97I13</accession>
<keyword evidence="1" id="KW-0238">DNA-binding</keyword>
<dbReference type="eggNOG" id="COG1476">
    <property type="taxonomic scope" value="Bacteria"/>
</dbReference>
<dbReference type="InterPro" id="IPR010982">
    <property type="entry name" value="Lambda_DNA-bd_dom_sf"/>
</dbReference>
<dbReference type="HOGENOM" id="CLU_166650_0_0_9"/>
<dbReference type="Pfam" id="PF01381">
    <property type="entry name" value="HTH_3"/>
    <property type="match status" value="1"/>
</dbReference>
<evidence type="ECO:0000313" key="3">
    <source>
        <dbReference type="EMBL" id="AAK79807.1"/>
    </source>
</evidence>
<dbReference type="PROSITE" id="PS50943">
    <property type="entry name" value="HTH_CROC1"/>
    <property type="match status" value="1"/>
</dbReference>
<dbReference type="InterPro" id="IPR001387">
    <property type="entry name" value="Cro/C1-type_HTH"/>
</dbReference>